<organism evidence="10 11">
    <name type="scientific">Pleuronectes platessa</name>
    <name type="common">European plaice</name>
    <dbReference type="NCBI Taxonomy" id="8262"/>
    <lineage>
        <taxon>Eukaryota</taxon>
        <taxon>Metazoa</taxon>
        <taxon>Chordata</taxon>
        <taxon>Craniata</taxon>
        <taxon>Vertebrata</taxon>
        <taxon>Euteleostomi</taxon>
        <taxon>Actinopterygii</taxon>
        <taxon>Neopterygii</taxon>
        <taxon>Teleostei</taxon>
        <taxon>Neoteleostei</taxon>
        <taxon>Acanthomorphata</taxon>
        <taxon>Carangaria</taxon>
        <taxon>Pleuronectiformes</taxon>
        <taxon>Pleuronectoidei</taxon>
        <taxon>Pleuronectidae</taxon>
        <taxon>Pleuronectes</taxon>
    </lineage>
</organism>
<dbReference type="PANTHER" id="PTHR21212:SF0">
    <property type="entry name" value="SEIPIN"/>
    <property type="match status" value="1"/>
</dbReference>
<dbReference type="AlphaFoldDB" id="A0A9N7VJW9"/>
<dbReference type="Proteomes" id="UP001153269">
    <property type="component" value="Unassembled WGS sequence"/>
</dbReference>
<comment type="subcellular location">
    <subcellularLocation>
        <location evidence="1">Endoplasmic reticulum membrane</location>
        <topology evidence="1">Multi-pass membrane protein</topology>
    </subcellularLocation>
</comment>
<evidence type="ECO:0000256" key="8">
    <source>
        <dbReference type="SAM" id="MobiDB-lite"/>
    </source>
</evidence>
<feature type="transmembrane region" description="Helical" evidence="9">
    <location>
        <begin position="274"/>
        <end position="300"/>
    </location>
</feature>
<evidence type="ECO:0000256" key="4">
    <source>
        <dbReference type="ARBA" id="ARBA00022824"/>
    </source>
</evidence>
<dbReference type="Pfam" id="PF06775">
    <property type="entry name" value="Seipin"/>
    <property type="match status" value="1"/>
</dbReference>
<evidence type="ECO:0000256" key="6">
    <source>
        <dbReference type="ARBA" id="ARBA00023098"/>
    </source>
</evidence>
<evidence type="ECO:0000313" key="11">
    <source>
        <dbReference type="Proteomes" id="UP001153269"/>
    </source>
</evidence>
<keyword evidence="11" id="KW-1185">Reference proteome</keyword>
<evidence type="ECO:0000256" key="7">
    <source>
        <dbReference type="ARBA" id="ARBA00023136"/>
    </source>
</evidence>
<dbReference type="GO" id="GO:0006629">
    <property type="term" value="P:lipid metabolic process"/>
    <property type="evidence" value="ECO:0007669"/>
    <property type="project" value="UniProtKB-KW"/>
</dbReference>
<dbReference type="CDD" id="cd23995">
    <property type="entry name" value="Seipin_BSCL2_like"/>
    <property type="match status" value="1"/>
</dbReference>
<feature type="region of interest" description="Disordered" evidence="8">
    <location>
        <begin position="313"/>
        <end position="366"/>
    </location>
</feature>
<keyword evidence="4" id="KW-0256">Endoplasmic reticulum</keyword>
<accession>A0A9N7VJW9</accession>
<evidence type="ECO:0000256" key="9">
    <source>
        <dbReference type="SAM" id="Phobius"/>
    </source>
</evidence>
<dbReference type="PANTHER" id="PTHR21212">
    <property type="entry name" value="BERNARDINELLI-SEIP CONGENITAL LIPODYSTROPHY 2 HOMOLOG BSCL2 PROTEIN"/>
    <property type="match status" value="1"/>
</dbReference>
<keyword evidence="5 9" id="KW-1133">Transmembrane helix</keyword>
<protein>
    <recommendedName>
        <fullName evidence="2">Seipin</fullName>
    </recommendedName>
</protein>
<evidence type="ECO:0000256" key="5">
    <source>
        <dbReference type="ARBA" id="ARBA00022989"/>
    </source>
</evidence>
<dbReference type="GO" id="GO:0005789">
    <property type="term" value="C:endoplasmic reticulum membrane"/>
    <property type="evidence" value="ECO:0007669"/>
    <property type="project" value="UniProtKB-SubCell"/>
</dbReference>
<feature type="transmembrane region" description="Helical" evidence="9">
    <location>
        <begin position="69"/>
        <end position="91"/>
    </location>
</feature>
<name>A0A9N7VJW9_PLEPL</name>
<reference evidence="10" key="1">
    <citation type="submission" date="2020-03" db="EMBL/GenBank/DDBJ databases">
        <authorList>
            <person name="Weist P."/>
        </authorList>
    </citation>
    <scope>NUCLEOTIDE SEQUENCE</scope>
</reference>
<dbReference type="GO" id="GO:0140042">
    <property type="term" value="P:lipid droplet formation"/>
    <property type="evidence" value="ECO:0007669"/>
    <property type="project" value="UniProtKB-ARBA"/>
</dbReference>
<evidence type="ECO:0000256" key="3">
    <source>
        <dbReference type="ARBA" id="ARBA00022692"/>
    </source>
</evidence>
<dbReference type="EMBL" id="CADEAL010004075">
    <property type="protein sequence ID" value="CAB1451070.1"/>
    <property type="molecule type" value="Genomic_DNA"/>
</dbReference>
<evidence type="ECO:0000256" key="2">
    <source>
        <dbReference type="ARBA" id="ARBA00022064"/>
    </source>
</evidence>
<proteinExistence type="predicted"/>
<keyword evidence="6" id="KW-0443">Lipid metabolism</keyword>
<evidence type="ECO:0000256" key="1">
    <source>
        <dbReference type="ARBA" id="ARBA00004477"/>
    </source>
</evidence>
<sequence>MEAVLCCGSTQGEVFPHSLVATEPEIFMDQESRSRTLEPTVLIGRALQRLRDAVAMILSTVQQRVIRSFVLFFVIALILTLAAFLYGSFYYSYMPVASFSSPVNYYYRSDCESPSSFLCTYPVANISLTKNKKPVLSFGQAYQISLTLEMPESLTNQELGMFMIRTTCFSQEGVQVASSARTARQPLSASSTRFSMLRYRSELLETLRTLLFLPAFLIGATEQKQMLEVELFSDYTDDPYAPSVTAVVEILSTRVQIYSSELYVHAHFNGIRYLLFYFPVTSALVGVSSNFIFLSVLFILSYLRLLLRTDGPESEREKNMNNNQQEDEKDVTAGTAELLEPLQVTPTNQSWKRPDCTVATAQSSRT</sequence>
<gene>
    <name evidence="10" type="ORF">PLEPLA_LOCUS38763</name>
</gene>
<dbReference type="InterPro" id="IPR009617">
    <property type="entry name" value="Seipin"/>
</dbReference>
<evidence type="ECO:0000313" key="10">
    <source>
        <dbReference type="EMBL" id="CAB1451070.1"/>
    </source>
</evidence>
<keyword evidence="3 9" id="KW-0812">Transmembrane</keyword>
<keyword evidence="7 9" id="KW-0472">Membrane</keyword>
<comment type="caution">
    <text evidence="10">The sequence shown here is derived from an EMBL/GenBank/DDBJ whole genome shotgun (WGS) entry which is preliminary data.</text>
</comment>